<organism evidence="20">
    <name type="scientific">Acanthosaura armata</name>
    <name type="common">armored pricklenape</name>
    <dbReference type="NCBI Taxonomy" id="285987"/>
    <lineage>
        <taxon>Eukaryota</taxon>
        <taxon>Metazoa</taxon>
        <taxon>Chordata</taxon>
        <taxon>Craniata</taxon>
        <taxon>Vertebrata</taxon>
        <taxon>Euteleostomi</taxon>
        <taxon>Lepidosauria</taxon>
        <taxon>Squamata</taxon>
        <taxon>Bifurcata</taxon>
        <taxon>Unidentata</taxon>
        <taxon>Episquamata</taxon>
        <taxon>Toxicofera</taxon>
        <taxon>Iguania</taxon>
        <taxon>Acrodonta</taxon>
        <taxon>Agamidae</taxon>
        <taxon>Draconinae</taxon>
        <taxon>Acanthosaura</taxon>
    </lineage>
</organism>
<dbReference type="PRINTS" id="PR01434">
    <property type="entry name" value="NADHDHGNASE5"/>
</dbReference>
<dbReference type="GO" id="GO:0003954">
    <property type="term" value="F:NADH dehydrogenase activity"/>
    <property type="evidence" value="ECO:0007669"/>
    <property type="project" value="TreeGrafter"/>
</dbReference>
<evidence type="ECO:0000256" key="7">
    <source>
        <dbReference type="ARBA" id="ARBA00022792"/>
    </source>
</evidence>
<evidence type="ECO:0000256" key="4">
    <source>
        <dbReference type="ARBA" id="ARBA00022448"/>
    </source>
</evidence>
<evidence type="ECO:0000259" key="18">
    <source>
        <dbReference type="Pfam" id="PF00361"/>
    </source>
</evidence>
<keyword evidence="14 17" id="KW-0472">Membrane</keyword>
<dbReference type="PANTHER" id="PTHR42829:SF2">
    <property type="entry name" value="NADH-UBIQUINONE OXIDOREDUCTASE CHAIN 5"/>
    <property type="match status" value="1"/>
</dbReference>
<evidence type="ECO:0000256" key="12">
    <source>
        <dbReference type="ARBA" id="ARBA00023075"/>
    </source>
</evidence>
<evidence type="ECO:0000256" key="16">
    <source>
        <dbReference type="ARBA" id="ARBA00049551"/>
    </source>
</evidence>
<evidence type="ECO:0000256" key="14">
    <source>
        <dbReference type="ARBA" id="ARBA00023136"/>
    </source>
</evidence>
<keyword evidence="7" id="KW-0999">Mitochondrion inner membrane</keyword>
<reference evidence="20" key="1">
    <citation type="submission" date="2006-07" db="EMBL/GenBank/DDBJ databases">
        <title>Mitochondrial DNA sequence of South Asian Acanthosaura armata.</title>
        <authorList>
            <person name="Amer S.A."/>
            <person name="Kumazawa Y."/>
        </authorList>
    </citation>
    <scope>NUCLEOTIDE SEQUENCE</scope>
    <source>
        <tissue evidence="20">Muscle</tissue>
    </source>
</reference>
<comment type="catalytic activity">
    <reaction evidence="16">
        <text>a ubiquinone + NADH + 5 H(+)(in) = a ubiquinol + NAD(+) + 4 H(+)(out)</text>
        <dbReference type="Rhea" id="RHEA:29091"/>
        <dbReference type="Rhea" id="RHEA-COMP:9565"/>
        <dbReference type="Rhea" id="RHEA-COMP:9566"/>
        <dbReference type="ChEBI" id="CHEBI:15378"/>
        <dbReference type="ChEBI" id="CHEBI:16389"/>
        <dbReference type="ChEBI" id="CHEBI:17976"/>
        <dbReference type="ChEBI" id="CHEBI:57540"/>
        <dbReference type="ChEBI" id="CHEBI:57945"/>
        <dbReference type="EC" id="7.1.1.2"/>
    </reaction>
</comment>
<name>D6RR91_9SAUR</name>
<evidence type="ECO:0000259" key="19">
    <source>
        <dbReference type="Pfam" id="PF06455"/>
    </source>
</evidence>
<dbReference type="GO" id="GO:0005743">
    <property type="term" value="C:mitochondrial inner membrane"/>
    <property type="evidence" value="ECO:0007669"/>
    <property type="project" value="UniProtKB-SubCell"/>
</dbReference>
<comment type="subcellular location">
    <subcellularLocation>
        <location evidence="1">Mitochondrion inner membrane</location>
        <topology evidence="1">Multi-pass membrane protein</topology>
    </subcellularLocation>
</comment>
<dbReference type="InterPro" id="IPR003945">
    <property type="entry name" value="NU5C-like"/>
</dbReference>
<evidence type="ECO:0000256" key="2">
    <source>
        <dbReference type="ARBA" id="ARBA00012944"/>
    </source>
</evidence>
<evidence type="ECO:0000256" key="15">
    <source>
        <dbReference type="ARBA" id="ARBA00031027"/>
    </source>
</evidence>
<keyword evidence="9" id="KW-0249">Electron transport</keyword>
<sequence>MNTTLLILPIVILTLPLMSKNIYKKMELKLAVKMAFLTSTIPLALTMKHSMKSMSIHMLTLNTNPMAITTTIMANQYSTVFVPTALLVTWSIMEFSPWYVPKTKMTKNFTKFLLIFLIAMLILATAGSLLQLLIGWEGVGIMSFLLINWWFSRSSANTAALQAIIYNRIGDIGLILVMAMLATTQTSWDTEQIMATHTKTTLLSMGLILAATGKSAQFFMHLWLPAAMEGPTPVSALLHSSTMVVAGIYLLAQYHPMINLPIPLTLCLYLGVATSIYAASSALTQYDIKKIIAFSTSSQLGLMMTAIGMASPSLAIFHMISHATFKATLFLTAGSAIHNTQNEQDIRKMGFTKTTLPVTSAALTINGMTLSGLPFLSGYYSKDAIIDALLISHLNSWAILATLISTTMTASYTMRMLILTTSKTPNHKPMSQFSEPNETQIKPLIRLTLTTILLGPMLSTTLLDNPATLTTPTKLLPTAAMLTGTYLAIEFIHYNTKIRRSHSTMKLLNNLAFFKILHRSIPHISMNSSYLISHQLTDLMWLEKSGPMTAKSVNQLQSKITSSQKGLMKNYLMSLLITMTILMPFAL</sequence>
<evidence type="ECO:0000256" key="1">
    <source>
        <dbReference type="ARBA" id="ARBA00004448"/>
    </source>
</evidence>
<protein>
    <recommendedName>
        <fullName evidence="3">NADH-ubiquinone oxidoreductase chain 5</fullName>
        <ecNumber evidence="2">7.1.1.2</ecNumber>
    </recommendedName>
    <alternativeName>
        <fullName evidence="15">NADH dehydrogenase subunit 5</fullName>
    </alternativeName>
</protein>
<dbReference type="GO" id="GO:0008137">
    <property type="term" value="F:NADH dehydrogenase (ubiquinone) activity"/>
    <property type="evidence" value="ECO:0007669"/>
    <property type="project" value="UniProtKB-EC"/>
</dbReference>
<accession>D6RR91</accession>
<evidence type="ECO:0000256" key="13">
    <source>
        <dbReference type="ARBA" id="ARBA00023128"/>
    </source>
</evidence>
<dbReference type="EC" id="7.1.1.2" evidence="2"/>
<feature type="transmembrane region" description="Helical" evidence="17">
    <location>
        <begin position="260"/>
        <end position="279"/>
    </location>
</feature>
<feature type="transmembrane region" description="Helical" evidence="17">
    <location>
        <begin position="30"/>
        <end position="47"/>
    </location>
</feature>
<feature type="domain" description="NADH dehydrogenase subunit 5 C-terminal" evidence="19">
    <location>
        <begin position="412"/>
        <end position="584"/>
    </location>
</feature>
<evidence type="ECO:0000256" key="6">
    <source>
        <dbReference type="ARBA" id="ARBA00022692"/>
    </source>
</evidence>
<feature type="transmembrane region" description="Helical" evidence="17">
    <location>
        <begin position="236"/>
        <end position="254"/>
    </location>
</feature>
<dbReference type="Pfam" id="PF06455">
    <property type="entry name" value="NADH5_C"/>
    <property type="match status" value="1"/>
</dbReference>
<feature type="transmembrane region" description="Helical" evidence="17">
    <location>
        <begin position="109"/>
        <end position="127"/>
    </location>
</feature>
<dbReference type="AlphaFoldDB" id="D6RR91"/>
<feature type="transmembrane region" description="Helical" evidence="17">
    <location>
        <begin position="567"/>
        <end position="586"/>
    </location>
</feature>
<feature type="transmembrane region" description="Helical" evidence="17">
    <location>
        <begin position="163"/>
        <end position="182"/>
    </location>
</feature>
<dbReference type="PANTHER" id="PTHR42829">
    <property type="entry name" value="NADH-UBIQUINONE OXIDOREDUCTASE CHAIN 5"/>
    <property type="match status" value="1"/>
</dbReference>
<keyword evidence="4" id="KW-0813">Transport</keyword>
<evidence type="ECO:0000256" key="10">
    <source>
        <dbReference type="ARBA" id="ARBA00022989"/>
    </source>
</evidence>
<evidence type="ECO:0000256" key="11">
    <source>
        <dbReference type="ARBA" id="ARBA00023027"/>
    </source>
</evidence>
<reference evidence="20" key="2">
    <citation type="journal article" date="2010" name="BMC Evol. Biol.">
        <title>Mitochondrial genomes of acrodont lizards: timing of gene rearrangements and phylogenetic and biogeographic implications.</title>
        <authorList>
            <person name="Okajima Y."/>
            <person name="Kumazawa Y."/>
        </authorList>
    </citation>
    <scope>NUCLEOTIDE SEQUENCE</scope>
    <source>
        <tissue evidence="20">Muscle</tissue>
    </source>
</reference>
<feature type="transmembrane region" description="Helical" evidence="17">
    <location>
        <begin position="67"/>
        <end position="88"/>
    </location>
</feature>
<keyword evidence="11" id="KW-0520">NAD</keyword>
<dbReference type="GO" id="GO:0015990">
    <property type="term" value="P:electron transport coupled proton transport"/>
    <property type="evidence" value="ECO:0007669"/>
    <property type="project" value="TreeGrafter"/>
</dbReference>
<feature type="transmembrane region" description="Helical" evidence="17">
    <location>
        <begin position="358"/>
        <end position="377"/>
    </location>
</feature>
<evidence type="ECO:0000313" key="20">
    <source>
        <dbReference type="EMBL" id="BAJ08240.1"/>
    </source>
</evidence>
<keyword evidence="5" id="KW-0679">Respiratory chain</keyword>
<feature type="transmembrane region" description="Helical" evidence="17">
    <location>
        <begin position="397"/>
        <end position="422"/>
    </location>
</feature>
<feature type="transmembrane region" description="Helical" evidence="17">
    <location>
        <begin position="6"/>
        <end position="23"/>
    </location>
</feature>
<dbReference type="InterPro" id="IPR010934">
    <property type="entry name" value="NADH_DH_su5_C"/>
</dbReference>
<evidence type="ECO:0000256" key="3">
    <source>
        <dbReference type="ARBA" id="ARBA00021096"/>
    </source>
</evidence>
<keyword evidence="12" id="KW-0830">Ubiquinone</keyword>
<evidence type="ECO:0000256" key="9">
    <source>
        <dbReference type="ARBA" id="ARBA00022982"/>
    </source>
</evidence>
<feature type="transmembrane region" description="Helical" evidence="17">
    <location>
        <begin position="202"/>
        <end position="224"/>
    </location>
</feature>
<keyword evidence="10 17" id="KW-1133">Transmembrane helix</keyword>
<keyword evidence="13 20" id="KW-0496">Mitochondrion</keyword>
<gene>
    <name evidence="20" type="primary">ND5</name>
</gene>
<proteinExistence type="predicted"/>
<dbReference type="Pfam" id="PF00361">
    <property type="entry name" value="Proton_antipo_M"/>
    <property type="match status" value="1"/>
</dbReference>
<dbReference type="GO" id="GO:0042773">
    <property type="term" value="P:ATP synthesis coupled electron transport"/>
    <property type="evidence" value="ECO:0007669"/>
    <property type="project" value="InterPro"/>
</dbReference>
<dbReference type="InterPro" id="IPR001750">
    <property type="entry name" value="ND/Mrp_TM"/>
</dbReference>
<keyword evidence="6 17" id="KW-0812">Transmembrane</keyword>
<evidence type="ECO:0000256" key="5">
    <source>
        <dbReference type="ARBA" id="ARBA00022660"/>
    </source>
</evidence>
<dbReference type="EMBL" id="AB266452">
    <property type="protein sequence ID" value="BAJ08240.1"/>
    <property type="molecule type" value="Genomic_DNA"/>
</dbReference>
<geneLocation type="mitochondrion" evidence="20"/>
<feature type="domain" description="NADH:quinone oxidoreductase/Mrp antiporter transmembrane" evidence="18">
    <location>
        <begin position="126"/>
        <end position="408"/>
    </location>
</feature>
<evidence type="ECO:0000256" key="17">
    <source>
        <dbReference type="SAM" id="Phobius"/>
    </source>
</evidence>
<evidence type="ECO:0000256" key="8">
    <source>
        <dbReference type="ARBA" id="ARBA00022967"/>
    </source>
</evidence>
<keyword evidence="8" id="KW-1278">Translocase</keyword>